<dbReference type="PANTHER" id="PTHR24100:SF51">
    <property type="entry name" value="SELECTION AND UPKEEP OF INTRAEPITHELIAL T-CELLS PROTEIN 7-RELATED"/>
    <property type="match status" value="1"/>
</dbReference>
<feature type="transmembrane region" description="Helical" evidence="7">
    <location>
        <begin position="290"/>
        <end position="309"/>
    </location>
</feature>
<evidence type="ECO:0000256" key="8">
    <source>
        <dbReference type="SAM" id="SignalP"/>
    </source>
</evidence>
<dbReference type="InterPro" id="IPR003599">
    <property type="entry name" value="Ig_sub"/>
</dbReference>
<dbReference type="GO" id="GO:0009897">
    <property type="term" value="C:external side of plasma membrane"/>
    <property type="evidence" value="ECO:0007669"/>
    <property type="project" value="TreeGrafter"/>
</dbReference>
<reference evidence="10" key="1">
    <citation type="submission" date="2025-08" db="UniProtKB">
        <authorList>
            <consortium name="Ensembl"/>
        </authorList>
    </citation>
    <scope>IDENTIFICATION</scope>
</reference>
<dbReference type="SUPFAM" id="SSF48726">
    <property type="entry name" value="Immunoglobulin"/>
    <property type="match status" value="2"/>
</dbReference>
<dbReference type="InterPro" id="IPR050504">
    <property type="entry name" value="IgSF_BTN/MOG"/>
</dbReference>
<evidence type="ECO:0000256" key="2">
    <source>
        <dbReference type="ARBA" id="ARBA00022692"/>
    </source>
</evidence>
<keyword evidence="3 8" id="KW-0732">Signal</keyword>
<dbReference type="SMART" id="SM00409">
    <property type="entry name" value="IG"/>
    <property type="match status" value="1"/>
</dbReference>
<dbReference type="Pfam" id="PF07686">
    <property type="entry name" value="V-set"/>
    <property type="match status" value="1"/>
</dbReference>
<feature type="domain" description="Ig-like" evidence="9">
    <location>
        <begin position="27"/>
        <end position="140"/>
    </location>
</feature>
<dbReference type="PROSITE" id="PS50835">
    <property type="entry name" value="IG_LIKE"/>
    <property type="match status" value="2"/>
</dbReference>
<accession>A0A8C5ZVG2</accession>
<dbReference type="InterPro" id="IPR013106">
    <property type="entry name" value="Ig_V-set"/>
</dbReference>
<keyword evidence="11" id="KW-1185">Reference proteome</keyword>
<dbReference type="GO" id="GO:0001817">
    <property type="term" value="P:regulation of cytokine production"/>
    <property type="evidence" value="ECO:0007669"/>
    <property type="project" value="TreeGrafter"/>
</dbReference>
<evidence type="ECO:0000256" key="5">
    <source>
        <dbReference type="ARBA" id="ARBA00023136"/>
    </source>
</evidence>
<evidence type="ECO:0000259" key="9">
    <source>
        <dbReference type="PROSITE" id="PS50835"/>
    </source>
</evidence>
<dbReference type="PANTHER" id="PTHR24100">
    <property type="entry name" value="BUTYROPHILIN"/>
    <property type="match status" value="1"/>
</dbReference>
<dbReference type="CDD" id="cd05713">
    <property type="entry name" value="IgV_MOG_like"/>
    <property type="match status" value="1"/>
</dbReference>
<dbReference type="Proteomes" id="UP000694407">
    <property type="component" value="Unplaced"/>
</dbReference>
<evidence type="ECO:0000313" key="11">
    <source>
        <dbReference type="Proteomes" id="UP000694407"/>
    </source>
</evidence>
<feature type="chain" id="PRO_5034974413" evidence="8">
    <location>
        <begin position="28"/>
        <end position="315"/>
    </location>
</feature>
<dbReference type="Pfam" id="PF22705">
    <property type="entry name" value="C2-set_3"/>
    <property type="match status" value="1"/>
</dbReference>
<evidence type="ECO:0000256" key="3">
    <source>
        <dbReference type="ARBA" id="ARBA00022729"/>
    </source>
</evidence>
<dbReference type="GO" id="GO:0005102">
    <property type="term" value="F:signaling receptor binding"/>
    <property type="evidence" value="ECO:0007669"/>
    <property type="project" value="TreeGrafter"/>
</dbReference>
<evidence type="ECO:0000256" key="6">
    <source>
        <dbReference type="ARBA" id="ARBA00023319"/>
    </source>
</evidence>
<keyword evidence="6" id="KW-0393">Immunoglobulin domain</keyword>
<dbReference type="InterPro" id="IPR013783">
    <property type="entry name" value="Ig-like_fold"/>
</dbReference>
<reference evidence="10" key="2">
    <citation type="submission" date="2025-09" db="UniProtKB">
        <authorList>
            <consortium name="Ensembl"/>
        </authorList>
    </citation>
    <scope>IDENTIFICATION</scope>
</reference>
<keyword evidence="5 7" id="KW-0472">Membrane</keyword>
<feature type="signal peptide" evidence="8">
    <location>
        <begin position="1"/>
        <end position="27"/>
    </location>
</feature>
<keyword evidence="2 7" id="KW-0812">Transmembrane</keyword>
<evidence type="ECO:0000256" key="1">
    <source>
        <dbReference type="ARBA" id="ARBA00004370"/>
    </source>
</evidence>
<protein>
    <submittedName>
        <fullName evidence="10">Selection and upkeep of intraepithelial T-cells protein 8-like</fullName>
    </submittedName>
</protein>
<dbReference type="InterPro" id="IPR007110">
    <property type="entry name" value="Ig-like_dom"/>
</dbReference>
<dbReference type="Gene3D" id="2.60.40.10">
    <property type="entry name" value="Immunoglobulins"/>
    <property type="match status" value="2"/>
</dbReference>
<dbReference type="FunFam" id="2.60.40.10:FF:000208">
    <property type="entry name" value="Butyrophilin subfamily 1 member A1"/>
    <property type="match status" value="1"/>
</dbReference>
<dbReference type="InterPro" id="IPR036179">
    <property type="entry name" value="Ig-like_dom_sf"/>
</dbReference>
<feature type="domain" description="Ig-like" evidence="9">
    <location>
        <begin position="160"/>
        <end position="233"/>
    </location>
</feature>
<dbReference type="Ensembl" id="ENSMMMT00000023021.1">
    <property type="protein sequence ID" value="ENSMMMP00000020255.1"/>
    <property type="gene ID" value="ENSMMMG00000017885.1"/>
</dbReference>
<gene>
    <name evidence="10" type="primary">LOC107141457</name>
</gene>
<evidence type="ECO:0000256" key="7">
    <source>
        <dbReference type="SAM" id="Phobius"/>
    </source>
</evidence>
<dbReference type="GeneTree" id="ENSGT00940000164707"/>
<dbReference type="FunFam" id="2.60.40.10:FF:000088">
    <property type="entry name" value="Butyrophilin subfamily 1 member A1"/>
    <property type="match status" value="1"/>
</dbReference>
<proteinExistence type="predicted"/>
<sequence>MMEPTSSYFSGYCMCLILLQMMTLTSEKLMVTVPKGHFVARVGGQAALSCQLSPPQSAEHMEVRWFRGDNSQLVYLYRGGHEVNGEAAPEYINRTEFVKEAMGEGKVTLKIHNVSISDNGPYRCSFKGTDFSDATGMNLHVAALGLETQIHVQVPVSDGLVVECNSGGWFPQPQMEWRNSRGEVVPYSSKSYSQDGARLFHMKMTLLLRNRSESIMCYVSNAVTGEEKRTSIILASALFNKDYLRVNVLFSVPCIIFNVHVSYYSKKEHIHRRPPPCTLQCLHGLNSMPAQFLFCIICSATLLIVYVPFRTRGKW</sequence>
<organism evidence="10 11">
    <name type="scientific">Marmota marmota marmota</name>
    <name type="common">Alpine marmot</name>
    <dbReference type="NCBI Taxonomy" id="9994"/>
    <lineage>
        <taxon>Eukaryota</taxon>
        <taxon>Metazoa</taxon>
        <taxon>Chordata</taxon>
        <taxon>Craniata</taxon>
        <taxon>Vertebrata</taxon>
        <taxon>Euteleostomi</taxon>
        <taxon>Mammalia</taxon>
        <taxon>Eutheria</taxon>
        <taxon>Euarchontoglires</taxon>
        <taxon>Glires</taxon>
        <taxon>Rodentia</taxon>
        <taxon>Sciuromorpha</taxon>
        <taxon>Sciuridae</taxon>
        <taxon>Xerinae</taxon>
        <taxon>Marmotini</taxon>
        <taxon>Marmota</taxon>
    </lineage>
</organism>
<dbReference type="InterPro" id="IPR053896">
    <property type="entry name" value="BTN3A2-like_Ig-C"/>
</dbReference>
<dbReference type="AlphaFoldDB" id="A0A8C5ZVG2"/>
<evidence type="ECO:0000256" key="4">
    <source>
        <dbReference type="ARBA" id="ARBA00022989"/>
    </source>
</evidence>
<dbReference type="SMART" id="SM00406">
    <property type="entry name" value="IGv"/>
    <property type="match status" value="1"/>
</dbReference>
<keyword evidence="4 7" id="KW-1133">Transmembrane helix</keyword>
<comment type="subcellular location">
    <subcellularLocation>
        <location evidence="1">Membrane</location>
    </subcellularLocation>
</comment>
<name>A0A8C5ZVG2_MARMA</name>
<evidence type="ECO:0000313" key="10">
    <source>
        <dbReference type="Ensembl" id="ENSMMMP00000020255.1"/>
    </source>
</evidence>
<dbReference type="GO" id="GO:0050852">
    <property type="term" value="P:T cell receptor signaling pathway"/>
    <property type="evidence" value="ECO:0007669"/>
    <property type="project" value="TreeGrafter"/>
</dbReference>